<proteinExistence type="predicted"/>
<dbReference type="HOGENOM" id="CLU_2337831_0_0_1"/>
<keyword evidence="1" id="KW-1133">Transmembrane helix</keyword>
<dbReference type="PaxDb" id="29760-VIT_07s0129g00010.t01"/>
<accession>F6HSS6</accession>
<name>F6HSS6_VITVI</name>
<organism evidence="2 3">
    <name type="scientific">Vitis vinifera</name>
    <name type="common">Grape</name>
    <dbReference type="NCBI Taxonomy" id="29760"/>
    <lineage>
        <taxon>Eukaryota</taxon>
        <taxon>Viridiplantae</taxon>
        <taxon>Streptophyta</taxon>
        <taxon>Embryophyta</taxon>
        <taxon>Tracheophyta</taxon>
        <taxon>Spermatophyta</taxon>
        <taxon>Magnoliopsida</taxon>
        <taxon>eudicotyledons</taxon>
        <taxon>Gunneridae</taxon>
        <taxon>Pentapetalae</taxon>
        <taxon>rosids</taxon>
        <taxon>Vitales</taxon>
        <taxon>Vitaceae</taxon>
        <taxon>Viteae</taxon>
        <taxon>Vitis</taxon>
    </lineage>
</organism>
<evidence type="ECO:0000313" key="2">
    <source>
        <dbReference type="EMBL" id="CCB57736.1"/>
    </source>
</evidence>
<dbReference type="InParanoid" id="F6HSS6"/>
<keyword evidence="1" id="KW-0472">Membrane</keyword>
<dbReference type="PANTHER" id="PTHR31414:SF19">
    <property type="entry name" value="TRANSMEMBRANE PROTEIN"/>
    <property type="match status" value="1"/>
</dbReference>
<sequence length="98" mass="11044">MDCCFGSVLLLLHWHPGFIMIIFFCWILTTLCWVLTGIDYFLHTLGDDTCSALEDFDQSPHNNSLNSMLPCGGSSNSNKALVEISYTVYNFIDEVVLD</sequence>
<gene>
    <name evidence="2" type="ordered locus">VIT_07s0129g00010</name>
</gene>
<protein>
    <submittedName>
        <fullName evidence="2">Uncharacterized protein</fullName>
    </submittedName>
</protein>
<evidence type="ECO:0000313" key="3">
    <source>
        <dbReference type="Proteomes" id="UP000009183"/>
    </source>
</evidence>
<evidence type="ECO:0000256" key="1">
    <source>
        <dbReference type="SAM" id="Phobius"/>
    </source>
</evidence>
<dbReference type="AlphaFoldDB" id="F6HSS6"/>
<dbReference type="Proteomes" id="UP000009183">
    <property type="component" value="Chromosome 7"/>
</dbReference>
<keyword evidence="1" id="KW-0812">Transmembrane</keyword>
<reference evidence="3" key="1">
    <citation type="journal article" date="2007" name="Nature">
        <title>The grapevine genome sequence suggests ancestral hexaploidization in major angiosperm phyla.</title>
        <authorList>
            <consortium name="The French-Italian Public Consortium for Grapevine Genome Characterization."/>
            <person name="Jaillon O."/>
            <person name="Aury J.-M."/>
            <person name="Noel B."/>
            <person name="Policriti A."/>
            <person name="Clepet C."/>
            <person name="Casagrande A."/>
            <person name="Choisne N."/>
            <person name="Aubourg S."/>
            <person name="Vitulo N."/>
            <person name="Jubin C."/>
            <person name="Vezzi A."/>
            <person name="Legeai F."/>
            <person name="Hugueney P."/>
            <person name="Dasilva C."/>
            <person name="Horner D."/>
            <person name="Mica E."/>
            <person name="Jublot D."/>
            <person name="Poulain J."/>
            <person name="Bruyere C."/>
            <person name="Billault A."/>
            <person name="Segurens B."/>
            <person name="Gouyvenoux M."/>
            <person name="Ugarte E."/>
            <person name="Cattonaro F."/>
            <person name="Anthouard V."/>
            <person name="Vico V."/>
            <person name="Del Fabbro C."/>
            <person name="Alaux M."/>
            <person name="Di Gaspero G."/>
            <person name="Dumas V."/>
            <person name="Felice N."/>
            <person name="Paillard S."/>
            <person name="Juman I."/>
            <person name="Moroldo M."/>
            <person name="Scalabrin S."/>
            <person name="Canaguier A."/>
            <person name="Le Clainche I."/>
            <person name="Malacrida G."/>
            <person name="Durand E."/>
            <person name="Pesole G."/>
            <person name="Laucou V."/>
            <person name="Chatelet P."/>
            <person name="Merdinoglu D."/>
            <person name="Delledonne M."/>
            <person name="Pezzotti M."/>
            <person name="Lecharny A."/>
            <person name="Scarpelli C."/>
            <person name="Artiguenave F."/>
            <person name="Pe M.E."/>
            <person name="Valle G."/>
            <person name="Morgante M."/>
            <person name="Caboche M."/>
            <person name="Adam-Blondon A.-F."/>
            <person name="Weissenbach J."/>
            <person name="Quetier F."/>
            <person name="Wincker P."/>
        </authorList>
    </citation>
    <scope>NUCLEOTIDE SEQUENCE [LARGE SCALE GENOMIC DNA]</scope>
    <source>
        <strain evidence="3">cv. Pinot noir / PN40024</strain>
    </source>
</reference>
<dbReference type="eggNOG" id="ENOG502QVBT">
    <property type="taxonomic scope" value="Eukaryota"/>
</dbReference>
<dbReference type="PANTHER" id="PTHR31414">
    <property type="entry name" value="TRANSMEMBRANE PROTEIN DDB_G0292058"/>
    <property type="match status" value="1"/>
</dbReference>
<keyword evidence="3" id="KW-1185">Reference proteome</keyword>
<dbReference type="EMBL" id="FN596246">
    <property type="protein sequence ID" value="CCB57736.1"/>
    <property type="molecule type" value="Genomic_DNA"/>
</dbReference>
<dbReference type="InterPro" id="IPR040283">
    <property type="entry name" value="DDB_G0292058-like"/>
</dbReference>
<feature type="transmembrane region" description="Helical" evidence="1">
    <location>
        <begin position="17"/>
        <end position="36"/>
    </location>
</feature>